<dbReference type="STRING" id="748224.HMPREF9436_00314"/>
<dbReference type="Gene3D" id="3.40.50.10170">
    <property type="match status" value="1"/>
</dbReference>
<sequence length="311" mass="33495">MFPDVLLQSVGKHDLNLFLPEIRRYFMIRILTDSASDILPAEAEQLGVTVIPLNVTLEDGSILRDGIDMTPTEYYAHLASCRKLPTTSQPSPELFEKFYLEAAAAGDEVLGIFLSHELSGTWQCAKLAADLANVDNVLFVDSATVCLGESLLVRLAVQLRDAGKTLVQIATDLEHAKEHLHLVAAIDDLKYLRKGGRLPAAVAVAGGMLGIKPLITIKDGKVAMAGKARGLPGAYVALFKKIEELGGISPDFAAVAGYSSSLREVQPIENYFRENLHMGEPLVRQIGCVIGTHAGPGAFGLAFFDKGLVLE</sequence>
<evidence type="ECO:0000313" key="3">
    <source>
        <dbReference type="Proteomes" id="UP000006028"/>
    </source>
</evidence>
<protein>
    <submittedName>
        <fullName evidence="2">EDD domain protein, DegV family</fullName>
    </submittedName>
</protein>
<dbReference type="InterPro" id="IPR050270">
    <property type="entry name" value="DegV_domain_contain"/>
</dbReference>
<name>E2ZF81_9FIRM</name>
<dbReference type="NCBIfam" id="TIGR00762">
    <property type="entry name" value="DegV"/>
    <property type="match status" value="1"/>
</dbReference>
<dbReference type="GO" id="GO:0008289">
    <property type="term" value="F:lipid binding"/>
    <property type="evidence" value="ECO:0007669"/>
    <property type="project" value="UniProtKB-KW"/>
</dbReference>
<reference evidence="2 3" key="1">
    <citation type="submission" date="2010-08" db="EMBL/GenBank/DDBJ databases">
        <authorList>
            <person name="Weinstock G."/>
            <person name="Sodergren E."/>
            <person name="Clifton S."/>
            <person name="Fulton L."/>
            <person name="Fulton B."/>
            <person name="Courtney L."/>
            <person name="Fronick C."/>
            <person name="Harrison M."/>
            <person name="Strong C."/>
            <person name="Farmer C."/>
            <person name="Delahaunty K."/>
            <person name="Markovic C."/>
            <person name="Hall O."/>
            <person name="Minx P."/>
            <person name="Tomlinson C."/>
            <person name="Mitreva M."/>
            <person name="Hou S."/>
            <person name="Chen J."/>
            <person name="Wollam A."/>
            <person name="Pepin K.H."/>
            <person name="Johnson M."/>
            <person name="Bhonagiri V."/>
            <person name="Zhang X."/>
            <person name="Suruliraj S."/>
            <person name="Warren W."/>
            <person name="Chinwalla A."/>
            <person name="Mardis E.R."/>
            <person name="Wilson R.K."/>
        </authorList>
    </citation>
    <scope>NUCLEOTIDE SEQUENCE [LARGE SCALE GENOMIC DNA]</scope>
    <source>
        <strain evidence="2 3">KLE1255</strain>
    </source>
</reference>
<dbReference type="InterPro" id="IPR043168">
    <property type="entry name" value="DegV_C"/>
</dbReference>
<dbReference type="BioCyc" id="FCF748224-HMP:GTSS-1637-MONOMER"/>
<evidence type="ECO:0000313" key="2">
    <source>
        <dbReference type="EMBL" id="EFQ08201.1"/>
    </source>
</evidence>
<gene>
    <name evidence="2" type="ORF">HMPREF9436_00314</name>
</gene>
<comment type="caution">
    <text evidence="2">The sequence shown here is derived from an EMBL/GenBank/DDBJ whole genome shotgun (WGS) entry which is preliminary data.</text>
</comment>
<dbReference type="InterPro" id="IPR003797">
    <property type="entry name" value="DegV"/>
</dbReference>
<proteinExistence type="predicted"/>
<accession>E2ZF81</accession>
<dbReference type="Proteomes" id="UP000006028">
    <property type="component" value="Unassembled WGS sequence"/>
</dbReference>
<keyword evidence="1" id="KW-0446">Lipid-binding</keyword>
<dbReference type="AlphaFoldDB" id="E2ZF81"/>
<dbReference type="SUPFAM" id="SSF82549">
    <property type="entry name" value="DAK1/DegV-like"/>
    <property type="match status" value="1"/>
</dbReference>
<dbReference type="eggNOG" id="COG1307">
    <property type="taxonomic scope" value="Bacteria"/>
</dbReference>
<organism evidence="2 3">
    <name type="scientific">Faecalibacterium cf. prausnitzii KLE1255</name>
    <dbReference type="NCBI Taxonomy" id="748224"/>
    <lineage>
        <taxon>Bacteria</taxon>
        <taxon>Bacillati</taxon>
        <taxon>Bacillota</taxon>
        <taxon>Clostridia</taxon>
        <taxon>Eubacteriales</taxon>
        <taxon>Oscillospiraceae</taxon>
        <taxon>Faecalibacterium</taxon>
    </lineage>
</organism>
<dbReference type="Gene3D" id="3.30.1180.10">
    <property type="match status" value="1"/>
</dbReference>
<dbReference type="PROSITE" id="PS51482">
    <property type="entry name" value="DEGV"/>
    <property type="match status" value="1"/>
</dbReference>
<dbReference type="PANTHER" id="PTHR33434:SF2">
    <property type="entry name" value="FATTY ACID-BINDING PROTEIN TM_1468"/>
    <property type="match status" value="1"/>
</dbReference>
<dbReference type="HOGENOM" id="CLU_048251_4_2_9"/>
<dbReference type="Pfam" id="PF02645">
    <property type="entry name" value="DegV"/>
    <property type="match status" value="1"/>
</dbReference>
<dbReference type="PANTHER" id="PTHR33434">
    <property type="entry name" value="DEGV DOMAIN-CONTAINING PROTEIN DR_1986-RELATED"/>
    <property type="match status" value="1"/>
</dbReference>
<evidence type="ECO:0000256" key="1">
    <source>
        <dbReference type="ARBA" id="ARBA00023121"/>
    </source>
</evidence>
<dbReference type="EMBL" id="AECU01000025">
    <property type="protein sequence ID" value="EFQ08201.1"/>
    <property type="molecule type" value="Genomic_DNA"/>
</dbReference>